<evidence type="ECO:0008006" key="4">
    <source>
        <dbReference type="Google" id="ProtNLM"/>
    </source>
</evidence>
<organism evidence="2 3">
    <name type="scientific">Leptospira stimsonii</name>
    <dbReference type="NCBI Taxonomy" id="2202203"/>
    <lineage>
        <taxon>Bacteria</taxon>
        <taxon>Pseudomonadati</taxon>
        <taxon>Spirochaetota</taxon>
        <taxon>Spirochaetia</taxon>
        <taxon>Leptospirales</taxon>
        <taxon>Leptospiraceae</taxon>
        <taxon>Leptospira</taxon>
    </lineage>
</organism>
<keyword evidence="1" id="KW-0472">Membrane</keyword>
<keyword evidence="3" id="KW-1185">Reference proteome</keyword>
<feature type="transmembrane region" description="Helical" evidence="1">
    <location>
        <begin position="83"/>
        <end position="100"/>
    </location>
</feature>
<keyword evidence="1" id="KW-1133">Transmembrane helix</keyword>
<protein>
    <recommendedName>
        <fullName evidence="4">GtrA-like protein domain-containing protein</fullName>
    </recommendedName>
</protein>
<accession>A0ABY2MZJ1</accession>
<sequence>MDIIGSILSTYYFWEQEWLTGLLVSFSASIATTVYLMRYADWEKLSLTPLGRYILKFMNRTIEGIRFGGQILIWISAWYKNPNGIIVGIIIILGAWLWGLRKNEFKIQKRWFL</sequence>
<evidence type="ECO:0000313" key="2">
    <source>
        <dbReference type="EMBL" id="TGM12566.1"/>
    </source>
</evidence>
<proteinExistence type="predicted"/>
<comment type="caution">
    <text evidence="2">The sequence shown here is derived from an EMBL/GenBank/DDBJ whole genome shotgun (WGS) entry which is preliminary data.</text>
</comment>
<gene>
    <name evidence="2" type="ORF">EHQ90_14785</name>
</gene>
<evidence type="ECO:0000256" key="1">
    <source>
        <dbReference type="SAM" id="Phobius"/>
    </source>
</evidence>
<dbReference type="EMBL" id="RQGT01000091">
    <property type="protein sequence ID" value="TGM12566.1"/>
    <property type="molecule type" value="Genomic_DNA"/>
</dbReference>
<reference evidence="3" key="1">
    <citation type="journal article" date="2019" name="PLoS Negl. Trop. Dis.">
        <title>Revisiting the worldwide diversity of Leptospira species in the environment.</title>
        <authorList>
            <person name="Vincent A.T."/>
            <person name="Schiettekatte O."/>
            <person name="Bourhy P."/>
            <person name="Veyrier F.J."/>
            <person name="Picardeau M."/>
        </authorList>
    </citation>
    <scope>NUCLEOTIDE SEQUENCE [LARGE SCALE GENOMIC DNA]</scope>
    <source>
        <strain evidence="3">201702407</strain>
    </source>
</reference>
<keyword evidence="1" id="KW-0812">Transmembrane</keyword>
<feature type="transmembrane region" description="Helical" evidence="1">
    <location>
        <begin position="18"/>
        <end position="37"/>
    </location>
</feature>
<dbReference type="RefSeq" id="WP_135685789.1">
    <property type="nucleotide sequence ID" value="NZ_RQEQ01000043.1"/>
</dbReference>
<dbReference type="Proteomes" id="UP000297422">
    <property type="component" value="Unassembled WGS sequence"/>
</dbReference>
<evidence type="ECO:0000313" key="3">
    <source>
        <dbReference type="Proteomes" id="UP000297422"/>
    </source>
</evidence>
<name>A0ABY2MZJ1_9LEPT</name>